<dbReference type="AlphaFoldDB" id="A0A3B1AQT9"/>
<keyword evidence="2" id="KW-0808">Transferase</keyword>
<feature type="compositionally biased region" description="Acidic residues" evidence="1">
    <location>
        <begin position="630"/>
        <end position="641"/>
    </location>
</feature>
<dbReference type="EMBL" id="UOFS01000054">
    <property type="protein sequence ID" value="VAX02184.1"/>
    <property type="molecule type" value="Genomic_DNA"/>
</dbReference>
<keyword evidence="2" id="KW-0328">Glycosyltransferase</keyword>
<accession>A0A3B1AQT9</accession>
<organism evidence="2">
    <name type="scientific">hydrothermal vent metagenome</name>
    <dbReference type="NCBI Taxonomy" id="652676"/>
    <lineage>
        <taxon>unclassified sequences</taxon>
        <taxon>metagenomes</taxon>
        <taxon>ecological metagenomes</taxon>
    </lineage>
</organism>
<reference evidence="2" key="1">
    <citation type="submission" date="2018-06" db="EMBL/GenBank/DDBJ databases">
        <authorList>
            <person name="Zhirakovskaya E."/>
        </authorList>
    </citation>
    <scope>NUCLEOTIDE SEQUENCE</scope>
</reference>
<gene>
    <name evidence="2" type="ORF">MNBD_GAMMA22-444</name>
</gene>
<evidence type="ECO:0000313" key="2">
    <source>
        <dbReference type="EMBL" id="VAX02184.1"/>
    </source>
</evidence>
<feature type="region of interest" description="Disordered" evidence="1">
    <location>
        <begin position="1"/>
        <end position="21"/>
    </location>
</feature>
<proteinExistence type="predicted"/>
<sequence length="793" mass="89844">MSVNNKIVSIHSDSTDTNSESHIEINHSLNSTEVIEVCRKIMNSQLKELVHSLFDNTDDALFELADKAETNSIQCKYFDAMRIVRFKRQEIEDAFNNNIIDQFHNLRITHDINESLTNISIANFSLMQECDLEETLAIDGLIGKVNSRQRETLFALEQRVASVLPDLDITIDNNPFGPQTICNSFKESLSTLDVEIKIKLIIYKLFDKHVISEIGSLYNELNTVFINAGVLPKLKHDIKKSETDTKQNNHLSKSNSENSVTAPVNNLPVSDQNVLQTIQGLLTASRKVSHSAPEVNPQDVTSFQINGTLHANTGEVLVALNSIQLNTGHLDSNSATVLTSEIIKNTLASQFQSMENIGPKEAINPLDNDIIDVITMMFDFILEDHELPDAVIALVVRLQIPMLKVALIDNQFFASKTHPARKLLNIIAKTGVGLSNDNCIPGNILFDKLTETTSSVINDFKSDILIFETILLDIEQFLSELDEVSQQKTQKHIDEYKHREEVKLASDWVKYSINEQISSENIPNEVRHFLFSQWKDVLLKTYLELGENSKQWKKQIKFISVLLWSVEAKSTTAERQQLAGIILDLLDMLKSGLDSILYPKQGTEKIIAMLEKYHLHNFHSSNKTQSADEQQSDDNEEDEEYSNQSTLIDIKINQFVDIDEEMQGLVDELDQMSAVHAPLPDPQVEDIILNDYQQETENLPDDEYLQLARHLEAGRWIEFTNADNRTQRAKLAWKSELLEEFTFINWRFQVVADKTLNDLANDLQSGSAKIIEDTPIFDKALGAVVEGLKKRIA</sequence>
<dbReference type="EC" id="2.4.2.4" evidence="2"/>
<dbReference type="InterPro" id="IPR012434">
    <property type="entry name" value="DUF1631"/>
</dbReference>
<feature type="compositionally biased region" description="Polar residues" evidence="1">
    <location>
        <begin position="248"/>
        <end position="266"/>
    </location>
</feature>
<protein>
    <submittedName>
        <fullName evidence="2">Thymidine phosphorylase</fullName>
        <ecNumber evidence="2">2.4.2.4</ecNumber>
    </submittedName>
</protein>
<feature type="region of interest" description="Disordered" evidence="1">
    <location>
        <begin position="620"/>
        <end position="643"/>
    </location>
</feature>
<dbReference type="GO" id="GO:0009032">
    <property type="term" value="F:thymidine phosphorylase activity"/>
    <property type="evidence" value="ECO:0007669"/>
    <property type="project" value="UniProtKB-EC"/>
</dbReference>
<name>A0A3B1AQT9_9ZZZZ</name>
<dbReference type="Pfam" id="PF07793">
    <property type="entry name" value="DUF1631"/>
    <property type="match status" value="1"/>
</dbReference>
<feature type="compositionally biased region" description="Polar residues" evidence="1">
    <location>
        <begin position="1"/>
        <end position="18"/>
    </location>
</feature>
<feature type="region of interest" description="Disordered" evidence="1">
    <location>
        <begin position="240"/>
        <end position="266"/>
    </location>
</feature>
<evidence type="ECO:0000256" key="1">
    <source>
        <dbReference type="SAM" id="MobiDB-lite"/>
    </source>
</evidence>